<dbReference type="Pfam" id="PF13519">
    <property type="entry name" value="VWA_2"/>
    <property type="match status" value="1"/>
</dbReference>
<dbReference type="CDD" id="cd00198">
    <property type="entry name" value="vWFA"/>
    <property type="match status" value="1"/>
</dbReference>
<reference evidence="4" key="1">
    <citation type="journal article" date="2019" name="Int. J. Syst. Evol. Microbiol.">
        <title>The Global Catalogue of Microorganisms (GCM) 10K type strain sequencing project: providing services to taxonomists for standard genome sequencing and annotation.</title>
        <authorList>
            <consortium name="The Broad Institute Genomics Platform"/>
            <consortium name="The Broad Institute Genome Sequencing Center for Infectious Disease"/>
            <person name="Wu L."/>
            <person name="Ma J."/>
        </authorList>
    </citation>
    <scope>NUCLEOTIDE SEQUENCE [LARGE SCALE GENOMIC DNA]</scope>
    <source>
        <strain evidence="4">CGMCC 1.5362</strain>
    </source>
</reference>
<keyword evidence="4" id="KW-1185">Reference proteome</keyword>
<sequence length="872" mass="92897">MSSSDGSVLGVTKIVDHGPDTSRWNLVVLGDGYEAGELGQYHTDVQAFVDVMRVTPPFDNLWSAINVHRVDVTSTDSGADDPTTCAGGTGATPATYFDSTFCSAWGGGNLDRLLTCDSTLAQTEAKAQVPLVHQAVVVVNSSKYGGSGGDIATFSTHAQAAEIAIHEIGHSAFGLADEYEGSGSAPATEPDEPNVTLDANRATNKWRHLVLATTPMPTRCNAACTTSSCTPPATPAATTLTGAWEGGQYTSCDVYRPAFACYMRDYSPFCEVCTEVIRAALNMYLPAESITLTTSSIDFRDIPEGIGGTGVTTWRAVRWEVITSRSLTFRVVTGPTGPFTLPQGGTVTVGPGAYLPSAPVRIWLAYTSASAGSTASGSVTVRCDETGQQWTVPITANTVARKTAEAVLVLDRSGSMDEDAGDGTKKIDKLREAATIFVEAMLPGDGIGLVRFSNNIHRLKDVQDVGAPVSGAGRVDAIAKIAGSQMNPAGRTAIGGALQEGAAALADGQAGAATPYDVEALVVLTDGQENEAPFIDDVAGSITAHTFAIGLGLPYNIDVDKLNRLTQSNNGYLLVTGTLTPDQRRLLTKYFLQVLAGITNAQVVLDPGGDIGVGEEQLIPFSITEADYGMDAIVLTDLPGALTYELEAPDGTRIDPAMLGALGTGLRVDRDAVSYYRAGLPVDPGNPRGTHGGTWHVVLRLDRERLGDAFWRKHPEGRLPYDVVVHSWSSLLFRASARQDTLEPGAEVRLFATLTEYDVVVGADRSTVWADVLRPDGHLEQVDLSFVGPGWSAAYSLEAGTGLYRIRVRASGSTFAGELFTREQTVTAHAATGYERPGEEERPEKEGRRPKPWWWGRLLARRLLRRGDRPVR</sequence>
<dbReference type="SUPFAM" id="SSF53300">
    <property type="entry name" value="vWA-like"/>
    <property type="match status" value="1"/>
</dbReference>
<feature type="region of interest" description="Disordered" evidence="1">
    <location>
        <begin position="829"/>
        <end position="850"/>
    </location>
</feature>
<comment type="caution">
    <text evidence="3">The sequence shown here is derived from an EMBL/GenBank/DDBJ whole genome shotgun (WGS) entry which is preliminary data.</text>
</comment>
<dbReference type="Gene3D" id="3.40.390.10">
    <property type="entry name" value="Collagenase (Catalytic Domain)"/>
    <property type="match status" value="1"/>
</dbReference>
<organism evidence="3 4">
    <name type="scientific">Ornithinimicrobium pekingense</name>
    <dbReference type="NCBI Taxonomy" id="384677"/>
    <lineage>
        <taxon>Bacteria</taxon>
        <taxon>Bacillati</taxon>
        <taxon>Actinomycetota</taxon>
        <taxon>Actinomycetes</taxon>
        <taxon>Micrococcales</taxon>
        <taxon>Ornithinimicrobiaceae</taxon>
        <taxon>Ornithinimicrobium</taxon>
    </lineage>
</organism>
<dbReference type="Proteomes" id="UP000662111">
    <property type="component" value="Unassembled WGS sequence"/>
</dbReference>
<dbReference type="InterPro" id="IPR024079">
    <property type="entry name" value="MetalloPept_cat_dom_sf"/>
</dbReference>
<dbReference type="PROSITE" id="PS50234">
    <property type="entry name" value="VWFA"/>
    <property type="match status" value="1"/>
</dbReference>
<evidence type="ECO:0000313" key="4">
    <source>
        <dbReference type="Proteomes" id="UP000662111"/>
    </source>
</evidence>
<dbReference type="InterPro" id="IPR002035">
    <property type="entry name" value="VWF_A"/>
</dbReference>
<dbReference type="PANTHER" id="PTHR10579:SF43">
    <property type="entry name" value="ZINC FINGER (C3HC4-TYPE RING FINGER) FAMILY PROTEIN"/>
    <property type="match status" value="1"/>
</dbReference>
<dbReference type="InterPro" id="IPR019026">
    <property type="entry name" value="Peptidase_M64_IgA"/>
</dbReference>
<feature type="compositionally biased region" description="Basic and acidic residues" evidence="1">
    <location>
        <begin position="836"/>
        <end position="849"/>
    </location>
</feature>
<evidence type="ECO:0000313" key="3">
    <source>
        <dbReference type="EMBL" id="GGK79124.1"/>
    </source>
</evidence>
<gene>
    <name evidence="3" type="ORF">GCM10011509_29590</name>
</gene>
<evidence type="ECO:0000259" key="2">
    <source>
        <dbReference type="PROSITE" id="PS50234"/>
    </source>
</evidence>
<feature type="domain" description="VWFA" evidence="2">
    <location>
        <begin position="405"/>
        <end position="595"/>
    </location>
</feature>
<dbReference type="Pfam" id="PF09471">
    <property type="entry name" value="Peptidase_M64"/>
    <property type="match status" value="1"/>
</dbReference>
<dbReference type="RefSeq" id="WP_022922220.1">
    <property type="nucleotide sequence ID" value="NZ_BMLB01000006.1"/>
</dbReference>
<dbReference type="PANTHER" id="PTHR10579">
    <property type="entry name" value="CALCIUM-ACTIVATED CHLORIDE CHANNEL REGULATOR"/>
    <property type="match status" value="1"/>
</dbReference>
<dbReference type="SMART" id="SM00327">
    <property type="entry name" value="VWA"/>
    <property type="match status" value="1"/>
</dbReference>
<protein>
    <recommendedName>
        <fullName evidence="2">VWFA domain-containing protein</fullName>
    </recommendedName>
</protein>
<name>A0ABQ2FBT6_9MICO</name>
<dbReference type="InterPro" id="IPR051266">
    <property type="entry name" value="CLCR"/>
</dbReference>
<proteinExistence type="predicted"/>
<accession>A0ABQ2FBT6</accession>
<dbReference type="InterPro" id="IPR036465">
    <property type="entry name" value="vWFA_dom_sf"/>
</dbReference>
<dbReference type="Gene3D" id="3.40.50.410">
    <property type="entry name" value="von Willebrand factor, type A domain"/>
    <property type="match status" value="1"/>
</dbReference>
<dbReference type="EMBL" id="BMLB01000006">
    <property type="protein sequence ID" value="GGK79124.1"/>
    <property type="molecule type" value="Genomic_DNA"/>
</dbReference>
<evidence type="ECO:0000256" key="1">
    <source>
        <dbReference type="SAM" id="MobiDB-lite"/>
    </source>
</evidence>